<name>A0AA41S699_PAPNU</name>
<comment type="caution">
    <text evidence="2">The sequence shown here is derived from an EMBL/GenBank/DDBJ whole genome shotgun (WGS) entry which is preliminary data.</text>
</comment>
<keyword evidence="3" id="KW-1185">Reference proteome</keyword>
<dbReference type="GO" id="GO:0048364">
    <property type="term" value="P:root development"/>
    <property type="evidence" value="ECO:0007669"/>
    <property type="project" value="InterPro"/>
</dbReference>
<dbReference type="PANTHER" id="PTHR33070:SF7">
    <property type="entry name" value="RX N-TERMINAL DOMAIN-CONTAINING PROTEIN"/>
    <property type="match status" value="1"/>
</dbReference>
<sequence>MATLSLNFNALRDLQDCANGILSLPVTRQAIICNRKEKWVDEVSEGSLRMLDLCGITRDVLLLAKQHLQDLQSALRRRTLGESSVSSSLDSNCENTNGGCDASVVKKMKKELFKCLEGLKGMKCDPSSLSSSAFSHVDPNLLVVVTVLREVRMATISVVESILSLMSTPRGKPTSNKKSFISKLMRVKRVANVFEDEDEGVEADTLFALHEYNFCEKVSEIQTANKRLEVLEGAIEGLEVELECMFRRLIQTRVSLLNILNH</sequence>
<protein>
    <submittedName>
        <fullName evidence="2">Uncharacterized protein</fullName>
    </submittedName>
</protein>
<evidence type="ECO:0000256" key="1">
    <source>
        <dbReference type="SAM" id="Coils"/>
    </source>
</evidence>
<dbReference type="GO" id="GO:0048367">
    <property type="term" value="P:shoot system development"/>
    <property type="evidence" value="ECO:0007669"/>
    <property type="project" value="InterPro"/>
</dbReference>
<dbReference type="InterPro" id="IPR004320">
    <property type="entry name" value="BPS1_pln"/>
</dbReference>
<evidence type="ECO:0000313" key="3">
    <source>
        <dbReference type="Proteomes" id="UP001177140"/>
    </source>
</evidence>
<reference evidence="2" key="1">
    <citation type="submission" date="2022-03" db="EMBL/GenBank/DDBJ databases">
        <title>A functionally conserved STORR gene fusion in Papaver species that diverged 16.8 million years ago.</title>
        <authorList>
            <person name="Catania T."/>
        </authorList>
    </citation>
    <scope>NUCLEOTIDE SEQUENCE</scope>
    <source>
        <strain evidence="2">S-191538</strain>
    </source>
</reference>
<dbReference type="AlphaFoldDB" id="A0AA41S699"/>
<dbReference type="Pfam" id="PF03087">
    <property type="entry name" value="BPS1"/>
    <property type="match status" value="1"/>
</dbReference>
<accession>A0AA41S699</accession>
<dbReference type="Proteomes" id="UP001177140">
    <property type="component" value="Unassembled WGS sequence"/>
</dbReference>
<gene>
    <name evidence="2" type="ORF">MKW94_000784</name>
</gene>
<keyword evidence="1" id="KW-0175">Coiled coil</keyword>
<organism evidence="2 3">
    <name type="scientific">Papaver nudicaule</name>
    <name type="common">Iceland poppy</name>
    <dbReference type="NCBI Taxonomy" id="74823"/>
    <lineage>
        <taxon>Eukaryota</taxon>
        <taxon>Viridiplantae</taxon>
        <taxon>Streptophyta</taxon>
        <taxon>Embryophyta</taxon>
        <taxon>Tracheophyta</taxon>
        <taxon>Spermatophyta</taxon>
        <taxon>Magnoliopsida</taxon>
        <taxon>Ranunculales</taxon>
        <taxon>Papaveraceae</taxon>
        <taxon>Papaveroideae</taxon>
        <taxon>Papaver</taxon>
    </lineage>
</organism>
<dbReference type="PANTHER" id="PTHR33070">
    <property type="entry name" value="OS06G0725500 PROTEIN"/>
    <property type="match status" value="1"/>
</dbReference>
<dbReference type="EMBL" id="JAJJMA010089128">
    <property type="protein sequence ID" value="MCL7029325.1"/>
    <property type="molecule type" value="Genomic_DNA"/>
</dbReference>
<feature type="coiled-coil region" evidence="1">
    <location>
        <begin position="221"/>
        <end position="248"/>
    </location>
</feature>
<evidence type="ECO:0000313" key="2">
    <source>
        <dbReference type="EMBL" id="MCL7029325.1"/>
    </source>
</evidence>
<proteinExistence type="predicted"/>